<keyword evidence="3" id="KW-1185">Reference proteome</keyword>
<dbReference type="EMBL" id="NFIE01000017">
    <property type="protein sequence ID" value="OUN87190.1"/>
    <property type="molecule type" value="Genomic_DNA"/>
</dbReference>
<comment type="caution">
    <text evidence="2">The sequence shown here is derived from an EMBL/GenBank/DDBJ whole genome shotgun (WGS) entry which is preliminary data.</text>
</comment>
<evidence type="ECO:0000313" key="3">
    <source>
        <dbReference type="Proteomes" id="UP000195781"/>
    </source>
</evidence>
<accession>A0A1Y3XYV1</accession>
<gene>
    <name evidence="2" type="ORF">B5G02_07530</name>
</gene>
<reference evidence="3" key="1">
    <citation type="submission" date="2017-04" db="EMBL/GenBank/DDBJ databases">
        <title>Function of individual gut microbiota members based on whole genome sequencing of pure cultures obtained from chicken caecum.</title>
        <authorList>
            <person name="Medvecky M."/>
            <person name="Cejkova D."/>
            <person name="Polansky O."/>
            <person name="Karasova D."/>
            <person name="Kubasova T."/>
            <person name="Cizek A."/>
            <person name="Rychlik I."/>
        </authorList>
    </citation>
    <scope>NUCLEOTIDE SEQUENCE [LARGE SCALE GENOMIC DNA]</scope>
    <source>
        <strain evidence="3">An5</strain>
    </source>
</reference>
<evidence type="ECO:0000256" key="1">
    <source>
        <dbReference type="SAM" id="Coils"/>
    </source>
</evidence>
<evidence type="ECO:0000313" key="2">
    <source>
        <dbReference type="EMBL" id="OUN87190.1"/>
    </source>
</evidence>
<dbReference type="Proteomes" id="UP000195781">
    <property type="component" value="Unassembled WGS sequence"/>
</dbReference>
<name>A0A1Y3XYV1_9ACTN</name>
<sequence>MASRKPSARAKRVAAFKAGACDLDSLFEGESRRRDELDVERERARREKACASKMRYATRADALDAITACEEHGRRGLSTYRCPYCGGWHLTSHPWK</sequence>
<organism evidence="2 3">
    <name type="scientific">[Collinsella] massiliensis</name>
    <dbReference type="NCBI Taxonomy" id="1232426"/>
    <lineage>
        <taxon>Bacteria</taxon>
        <taxon>Bacillati</taxon>
        <taxon>Actinomycetota</taxon>
        <taxon>Coriobacteriia</taxon>
        <taxon>Coriobacteriales</taxon>
        <taxon>Coriobacteriaceae</taxon>
        <taxon>Enorma</taxon>
    </lineage>
</organism>
<dbReference type="RefSeq" id="WP_094335793.1">
    <property type="nucleotide sequence ID" value="NZ_NFIE01000017.1"/>
</dbReference>
<dbReference type="AlphaFoldDB" id="A0A1Y3XYV1"/>
<keyword evidence="1" id="KW-0175">Coiled coil</keyword>
<dbReference type="OrthoDB" id="3232804at2"/>
<feature type="coiled-coil region" evidence="1">
    <location>
        <begin position="27"/>
        <end position="54"/>
    </location>
</feature>
<protein>
    <submittedName>
        <fullName evidence="2">Uncharacterized protein</fullName>
    </submittedName>
</protein>
<proteinExistence type="predicted"/>